<dbReference type="InterPro" id="IPR029492">
    <property type="entry name" value="DUF4435"/>
</dbReference>
<protein>
    <submittedName>
        <fullName evidence="2">DUF4435 domain-containing protein</fullName>
    </submittedName>
</protein>
<organism evidence="2 3">
    <name type="scientific">Streptomyces katsurahamanus</name>
    <dbReference type="NCBI Taxonomy" id="2577098"/>
    <lineage>
        <taxon>Bacteria</taxon>
        <taxon>Bacillati</taxon>
        <taxon>Actinomycetota</taxon>
        <taxon>Actinomycetes</taxon>
        <taxon>Kitasatosporales</taxon>
        <taxon>Streptomycetaceae</taxon>
        <taxon>Streptomyces</taxon>
    </lineage>
</organism>
<dbReference type="RefSeq" id="WP_153486925.1">
    <property type="nucleotide sequence ID" value="NZ_VDEQ01000337.1"/>
</dbReference>
<evidence type="ECO:0000313" key="2">
    <source>
        <dbReference type="EMBL" id="MQS39453.1"/>
    </source>
</evidence>
<dbReference type="Pfam" id="PF14491">
    <property type="entry name" value="DUF4435"/>
    <property type="match status" value="1"/>
</dbReference>
<feature type="domain" description="DUF4435" evidence="1">
    <location>
        <begin position="27"/>
        <end position="153"/>
    </location>
</feature>
<reference evidence="2 3" key="1">
    <citation type="submission" date="2019-06" db="EMBL/GenBank/DDBJ databases">
        <title>Comparative genomics and metabolomics analyses of clavulanic acid producing Streptomyces species provides insight into specialized metabolism and evolution of beta-lactam biosynthetic gene clusters.</title>
        <authorList>
            <person name="Moore M.A."/>
            <person name="Cruz-Morales P."/>
            <person name="Barona Gomez F."/>
            <person name="Kapil T."/>
        </authorList>
    </citation>
    <scope>NUCLEOTIDE SEQUENCE [LARGE SCALE GENOMIC DNA]</scope>
    <source>
        <strain evidence="2 3">T-272</strain>
    </source>
</reference>
<comment type="caution">
    <text evidence="2">The sequence shown here is derived from an EMBL/GenBank/DDBJ whole genome shotgun (WGS) entry which is preliminary data.</text>
</comment>
<dbReference type="Proteomes" id="UP000460558">
    <property type="component" value="Unassembled WGS sequence"/>
</dbReference>
<keyword evidence="3" id="KW-1185">Reference proteome</keyword>
<gene>
    <name evidence="2" type="ORF">FFZ77_28885</name>
</gene>
<name>A0ABW9P1P0_9ACTN</name>
<dbReference type="EMBL" id="VDEQ01000337">
    <property type="protein sequence ID" value="MQS39453.1"/>
    <property type="molecule type" value="Genomic_DNA"/>
</dbReference>
<evidence type="ECO:0000313" key="3">
    <source>
        <dbReference type="Proteomes" id="UP000460558"/>
    </source>
</evidence>
<accession>A0ABW9P1P0</accession>
<proteinExistence type="predicted"/>
<sequence>MALQQHQSNPVRIANEVGMLRSGMGGPIVLVEGATDTRLFRRLFIPSPQARVIHCKGKSNLLGAIDMVTSRGITGVLGICDADFDRLLGEPAIDNVFPVDHHDTEIMICASPAFSHFYAELYEREADDREMQRTRARLLNYSSIIGKLRLWSIQNGGKVGFKTLNAGEFIERDGVFNIQSCIETLMVGKDLDSNTLLSVAKTSTESPETEISCGHDFTSLLDFDAAIRRRSRPHGREVVEKMLRLSFDAKSFSNTQMYVALRSWEKEERLKLIPDS</sequence>
<evidence type="ECO:0000259" key="1">
    <source>
        <dbReference type="Pfam" id="PF14491"/>
    </source>
</evidence>